<evidence type="ECO:0000256" key="5">
    <source>
        <dbReference type="ARBA" id="ARBA00022692"/>
    </source>
</evidence>
<keyword evidence="4" id="KW-0808">Transferase</keyword>
<evidence type="ECO:0000259" key="9">
    <source>
        <dbReference type="Pfam" id="PF13813"/>
    </source>
</evidence>
<proteinExistence type="inferred from homology"/>
<evidence type="ECO:0000313" key="10">
    <source>
        <dbReference type="EMBL" id="CAA7265531.1"/>
    </source>
</evidence>
<feature type="transmembrane region" description="Helical" evidence="8">
    <location>
        <begin position="296"/>
        <end position="317"/>
    </location>
</feature>
<dbReference type="GO" id="GO:0008374">
    <property type="term" value="F:O-acyltransferase activity"/>
    <property type="evidence" value="ECO:0007669"/>
    <property type="project" value="InterPro"/>
</dbReference>
<dbReference type="PANTHER" id="PTHR31595">
    <property type="entry name" value="LONG-CHAIN-ALCOHOL O-FATTY-ACYLTRANSFERASE 3-RELATED"/>
    <property type="match status" value="1"/>
</dbReference>
<keyword evidence="5 8" id="KW-0812">Transmembrane</keyword>
<comment type="similarity">
    <text evidence="3">Belongs to the wax synthase family.</text>
</comment>
<comment type="caution">
    <text evidence="10">The sequence shown here is derived from an EMBL/GenBank/DDBJ whole genome shotgun (WGS) entry which is preliminary data.</text>
</comment>
<evidence type="ECO:0000256" key="8">
    <source>
        <dbReference type="SAM" id="Phobius"/>
    </source>
</evidence>
<comment type="pathway">
    <text evidence="2">Secondary metabolite biosynthesis.</text>
</comment>
<evidence type="ECO:0000256" key="7">
    <source>
        <dbReference type="ARBA" id="ARBA00023136"/>
    </source>
</evidence>
<evidence type="ECO:0000256" key="1">
    <source>
        <dbReference type="ARBA" id="ARBA00004141"/>
    </source>
</evidence>
<reference evidence="10 11" key="1">
    <citation type="submission" date="2020-01" db="EMBL/GenBank/DDBJ databases">
        <authorList>
            <person name="Gupta K D."/>
        </authorList>
    </citation>
    <scope>NUCLEOTIDE SEQUENCE [LARGE SCALE GENOMIC DNA]</scope>
</reference>
<feature type="transmembrane region" description="Helical" evidence="8">
    <location>
        <begin position="30"/>
        <end position="48"/>
    </location>
</feature>
<keyword evidence="11" id="KW-1185">Reference proteome</keyword>
<dbReference type="GO" id="GO:0016020">
    <property type="term" value="C:membrane"/>
    <property type="evidence" value="ECO:0007669"/>
    <property type="project" value="UniProtKB-SubCell"/>
</dbReference>
<evidence type="ECO:0000256" key="3">
    <source>
        <dbReference type="ARBA" id="ARBA00007282"/>
    </source>
</evidence>
<evidence type="ECO:0000256" key="4">
    <source>
        <dbReference type="ARBA" id="ARBA00022679"/>
    </source>
</evidence>
<keyword evidence="7 8" id="KW-0472">Membrane</keyword>
<dbReference type="Pfam" id="PF13813">
    <property type="entry name" value="MBOAT_2"/>
    <property type="match status" value="1"/>
</dbReference>
<gene>
    <name evidence="10" type="ORF">AAE3_LOCUS7725</name>
</gene>
<accession>A0A8S0XTH0</accession>
<dbReference type="OrthoDB" id="1077582at2759"/>
<evidence type="ECO:0000256" key="6">
    <source>
        <dbReference type="ARBA" id="ARBA00022989"/>
    </source>
</evidence>
<evidence type="ECO:0000256" key="2">
    <source>
        <dbReference type="ARBA" id="ARBA00005179"/>
    </source>
</evidence>
<protein>
    <recommendedName>
        <fullName evidence="9">Wax synthase domain-containing protein</fullName>
    </recommendedName>
</protein>
<dbReference type="EMBL" id="CACVBS010000049">
    <property type="protein sequence ID" value="CAA7265531.1"/>
    <property type="molecule type" value="Genomic_DNA"/>
</dbReference>
<dbReference type="InterPro" id="IPR044851">
    <property type="entry name" value="Wax_synthase"/>
</dbReference>
<comment type="subcellular location">
    <subcellularLocation>
        <location evidence="1">Membrane</location>
        <topology evidence="1">Multi-pass membrane protein</topology>
    </subcellularLocation>
</comment>
<feature type="transmembrane region" description="Helical" evidence="8">
    <location>
        <begin position="217"/>
        <end position="245"/>
    </location>
</feature>
<organism evidence="10 11">
    <name type="scientific">Cyclocybe aegerita</name>
    <name type="common">Black poplar mushroom</name>
    <name type="synonym">Agrocybe aegerita</name>
    <dbReference type="NCBI Taxonomy" id="1973307"/>
    <lineage>
        <taxon>Eukaryota</taxon>
        <taxon>Fungi</taxon>
        <taxon>Dikarya</taxon>
        <taxon>Basidiomycota</taxon>
        <taxon>Agaricomycotina</taxon>
        <taxon>Agaricomycetes</taxon>
        <taxon>Agaricomycetidae</taxon>
        <taxon>Agaricales</taxon>
        <taxon>Agaricineae</taxon>
        <taxon>Bolbitiaceae</taxon>
        <taxon>Cyclocybe</taxon>
    </lineage>
</organism>
<sequence length="404" mass="45303">MSWLSELVPEPTSRHALSFRAFTHELLPPILSYYVAAILVLLPHTFAIRLALLPITLWSAFHGATQLHLVAGYVHEERLVYLNQGLLLTFTTLAMRACIWTFRPEPYERPKRSPQHPSAPSSTGTLLLDALDLAFNLRGIGWTWSQGLRLPQERRPVESKLSFLLTTLASFLAHAAVFDILHYVVQSFDPTTIGSPMGGTIFDSSLPPHLRYARSSVITFLGGLCVYTAINVVYHFFTLVAVGFLGSSPSQWPPTFDKPWLSTSLNQLWTARWHQLFRDNFICFGGKPLHLLIGKVGGVIGAFLASGILHDFGLWGMGRGNDFRRVVGFFLMNGVGVMLERAWKMMTGKHVAGFLGWVWTMAWIIGWGNMLLEAWCIRGLVGSMFLPDNWRPSTLLFGPLDIHI</sequence>
<name>A0A8S0XTH0_CYCAE</name>
<keyword evidence="6 8" id="KW-1133">Transmembrane helix</keyword>
<dbReference type="AlphaFoldDB" id="A0A8S0XTH0"/>
<feature type="transmembrane region" description="Helical" evidence="8">
    <location>
        <begin position="351"/>
        <end position="372"/>
    </location>
</feature>
<dbReference type="PANTHER" id="PTHR31595:SF57">
    <property type="entry name" value="OS04G0481900 PROTEIN"/>
    <property type="match status" value="1"/>
</dbReference>
<feature type="transmembrane region" description="Helical" evidence="8">
    <location>
        <begin position="323"/>
        <end position="339"/>
    </location>
</feature>
<evidence type="ECO:0000313" key="11">
    <source>
        <dbReference type="Proteomes" id="UP000467700"/>
    </source>
</evidence>
<dbReference type="InterPro" id="IPR032805">
    <property type="entry name" value="Wax_synthase_dom"/>
</dbReference>
<dbReference type="Proteomes" id="UP000467700">
    <property type="component" value="Unassembled WGS sequence"/>
</dbReference>
<dbReference type="GO" id="GO:0006629">
    <property type="term" value="P:lipid metabolic process"/>
    <property type="evidence" value="ECO:0007669"/>
    <property type="project" value="InterPro"/>
</dbReference>
<feature type="domain" description="Wax synthase" evidence="9">
    <location>
        <begin position="252"/>
        <end position="331"/>
    </location>
</feature>